<dbReference type="InterPro" id="IPR009671">
    <property type="entry name" value="RraB_dom"/>
</dbReference>
<gene>
    <name evidence="2" type="ORF">EKG39_01075</name>
</gene>
<dbReference type="Pfam" id="PF06877">
    <property type="entry name" value="RraB"/>
    <property type="match status" value="1"/>
</dbReference>
<dbReference type="InterPro" id="IPR036701">
    <property type="entry name" value="RraB-like_sf"/>
</dbReference>
<proteinExistence type="predicted"/>
<comment type="caution">
    <text evidence="2">The sequence shown here is derived from an EMBL/GenBank/DDBJ whole genome shotgun (WGS) entry which is preliminary data.</text>
</comment>
<keyword evidence="3" id="KW-1185">Reference proteome</keyword>
<sequence>MQFPDDDNGKMLAAMADAGIDLTKQLDVDFFLVFDDQRDAESATEELAKSELEGEMELHLNDEVGKWELIVCINMVPEYQAIVDQEVKLNEFAGEFGGATDGWGVMQHQEGDDEFADDEHECSDDCKH</sequence>
<feature type="domain" description="Regulator of ribonuclease activity B" evidence="1">
    <location>
        <begin position="6"/>
        <end position="105"/>
    </location>
</feature>
<evidence type="ECO:0000313" key="2">
    <source>
        <dbReference type="EMBL" id="RTR34302.1"/>
    </source>
</evidence>
<dbReference type="Gene3D" id="3.30.70.970">
    <property type="entry name" value="RraB-like"/>
    <property type="match status" value="1"/>
</dbReference>
<organism evidence="2 3">
    <name type="scientific">Shewanella atlantica</name>
    <dbReference type="NCBI Taxonomy" id="271099"/>
    <lineage>
        <taxon>Bacteria</taxon>
        <taxon>Pseudomonadati</taxon>
        <taxon>Pseudomonadota</taxon>
        <taxon>Gammaproteobacteria</taxon>
        <taxon>Alteromonadales</taxon>
        <taxon>Shewanellaceae</taxon>
        <taxon>Shewanella</taxon>
    </lineage>
</organism>
<dbReference type="AlphaFoldDB" id="A0A3S0IK68"/>
<protein>
    <submittedName>
        <fullName evidence="2">Ribonuclease E inhibitor RraB</fullName>
    </submittedName>
</protein>
<accession>A0A3S0IK68</accession>
<dbReference type="OrthoDB" id="5769880at2"/>
<evidence type="ECO:0000259" key="1">
    <source>
        <dbReference type="Pfam" id="PF06877"/>
    </source>
</evidence>
<name>A0A3S0IK68_9GAMM</name>
<evidence type="ECO:0000313" key="3">
    <source>
        <dbReference type="Proteomes" id="UP000282060"/>
    </source>
</evidence>
<dbReference type="RefSeq" id="WP_126503414.1">
    <property type="nucleotide sequence ID" value="NZ_RXNV01000001.1"/>
</dbReference>
<reference evidence="2 3" key="1">
    <citation type="submission" date="2018-12" db="EMBL/GenBank/DDBJ databases">
        <authorList>
            <person name="Yu L."/>
        </authorList>
    </citation>
    <scope>NUCLEOTIDE SEQUENCE [LARGE SCALE GENOMIC DNA]</scope>
    <source>
        <strain evidence="2 3">HAW-EB5</strain>
    </source>
</reference>
<dbReference type="Proteomes" id="UP000282060">
    <property type="component" value="Unassembled WGS sequence"/>
</dbReference>
<dbReference type="SUPFAM" id="SSF89946">
    <property type="entry name" value="Hypothetical protein VC0424"/>
    <property type="match status" value="1"/>
</dbReference>
<dbReference type="EMBL" id="RXNV01000001">
    <property type="protein sequence ID" value="RTR34302.1"/>
    <property type="molecule type" value="Genomic_DNA"/>
</dbReference>